<organism evidence="7 8">
    <name type="scientific">Desulfosarcina alkanivorans</name>
    <dbReference type="NCBI Taxonomy" id="571177"/>
    <lineage>
        <taxon>Bacteria</taxon>
        <taxon>Pseudomonadati</taxon>
        <taxon>Thermodesulfobacteriota</taxon>
        <taxon>Desulfobacteria</taxon>
        <taxon>Desulfobacterales</taxon>
        <taxon>Desulfosarcinaceae</taxon>
        <taxon>Desulfosarcina</taxon>
    </lineage>
</organism>
<dbReference type="InterPro" id="IPR003593">
    <property type="entry name" value="AAA+_ATPase"/>
</dbReference>
<dbReference type="PANTHER" id="PTHR43820:SF4">
    <property type="entry name" value="HIGH-AFFINITY BRANCHED-CHAIN AMINO ACID TRANSPORT ATP-BINDING PROTEIN LIVF"/>
    <property type="match status" value="1"/>
</dbReference>
<dbReference type="OrthoDB" id="9780436at2"/>
<comment type="similarity">
    <text evidence="1">Belongs to the ABC transporter superfamily.</text>
</comment>
<keyword evidence="2" id="KW-0813">Transport</keyword>
<keyword evidence="4 7" id="KW-0067">ATP-binding</keyword>
<dbReference type="InterPro" id="IPR052156">
    <property type="entry name" value="BCAA_Transport_ATP-bd_LivF"/>
</dbReference>
<keyword evidence="5" id="KW-0029">Amino-acid transport</keyword>
<dbReference type="Gene3D" id="3.40.50.300">
    <property type="entry name" value="P-loop containing nucleotide triphosphate hydrolases"/>
    <property type="match status" value="1"/>
</dbReference>
<dbReference type="GO" id="GO:0015658">
    <property type="term" value="F:branched-chain amino acid transmembrane transporter activity"/>
    <property type="evidence" value="ECO:0007669"/>
    <property type="project" value="TreeGrafter"/>
</dbReference>
<dbReference type="GO" id="GO:0015807">
    <property type="term" value="P:L-amino acid transport"/>
    <property type="evidence" value="ECO:0007669"/>
    <property type="project" value="TreeGrafter"/>
</dbReference>
<dbReference type="PROSITE" id="PS50893">
    <property type="entry name" value="ABC_TRANSPORTER_2"/>
    <property type="match status" value="1"/>
</dbReference>
<gene>
    <name evidence="7" type="ORF">DSCA_55950</name>
</gene>
<evidence type="ECO:0000313" key="8">
    <source>
        <dbReference type="Proteomes" id="UP000427906"/>
    </source>
</evidence>
<dbReference type="GO" id="GO:0016887">
    <property type="term" value="F:ATP hydrolysis activity"/>
    <property type="evidence" value="ECO:0007669"/>
    <property type="project" value="InterPro"/>
</dbReference>
<dbReference type="PROSITE" id="PS00211">
    <property type="entry name" value="ABC_TRANSPORTER_1"/>
    <property type="match status" value="1"/>
</dbReference>
<dbReference type="GO" id="GO:0005524">
    <property type="term" value="F:ATP binding"/>
    <property type="evidence" value="ECO:0007669"/>
    <property type="project" value="UniProtKB-KW"/>
</dbReference>
<dbReference type="InterPro" id="IPR017871">
    <property type="entry name" value="ABC_transporter-like_CS"/>
</dbReference>
<evidence type="ECO:0000256" key="2">
    <source>
        <dbReference type="ARBA" id="ARBA00022448"/>
    </source>
</evidence>
<evidence type="ECO:0000256" key="3">
    <source>
        <dbReference type="ARBA" id="ARBA00022741"/>
    </source>
</evidence>
<reference evidence="7 8" key="1">
    <citation type="submission" date="2019-11" db="EMBL/GenBank/DDBJ databases">
        <title>Comparative genomics of hydrocarbon-degrading Desulfosarcina strains.</title>
        <authorList>
            <person name="Watanabe M."/>
            <person name="Kojima H."/>
            <person name="Fukui M."/>
        </authorList>
    </citation>
    <scope>NUCLEOTIDE SEQUENCE [LARGE SCALE GENOMIC DNA]</scope>
    <source>
        <strain evidence="7 8">PL12</strain>
    </source>
</reference>
<evidence type="ECO:0000256" key="4">
    <source>
        <dbReference type="ARBA" id="ARBA00022840"/>
    </source>
</evidence>
<protein>
    <submittedName>
        <fullName evidence="7">ABC transporter ATP-binding protein</fullName>
    </submittedName>
</protein>
<dbReference type="Pfam" id="PF00005">
    <property type="entry name" value="ABC_tran"/>
    <property type="match status" value="1"/>
</dbReference>
<proteinExistence type="inferred from homology"/>
<keyword evidence="8" id="KW-1185">Reference proteome</keyword>
<evidence type="ECO:0000256" key="1">
    <source>
        <dbReference type="ARBA" id="ARBA00005417"/>
    </source>
</evidence>
<dbReference type="SUPFAM" id="SSF52540">
    <property type="entry name" value="P-loop containing nucleoside triphosphate hydrolases"/>
    <property type="match status" value="1"/>
</dbReference>
<dbReference type="Proteomes" id="UP000427906">
    <property type="component" value="Chromosome"/>
</dbReference>
<dbReference type="PANTHER" id="PTHR43820">
    <property type="entry name" value="HIGH-AFFINITY BRANCHED-CHAIN AMINO ACID TRANSPORT ATP-BINDING PROTEIN LIVF"/>
    <property type="match status" value="1"/>
</dbReference>
<evidence type="ECO:0000256" key="5">
    <source>
        <dbReference type="ARBA" id="ARBA00022970"/>
    </source>
</evidence>
<dbReference type="AlphaFoldDB" id="A0A5K7YTD2"/>
<dbReference type="InterPro" id="IPR027417">
    <property type="entry name" value="P-loop_NTPase"/>
</dbReference>
<name>A0A5K7YTD2_9BACT</name>
<dbReference type="InterPro" id="IPR003439">
    <property type="entry name" value="ABC_transporter-like_ATP-bd"/>
</dbReference>
<keyword evidence="3" id="KW-0547">Nucleotide-binding</keyword>
<accession>A0A5K7YTD2</accession>
<evidence type="ECO:0000313" key="7">
    <source>
        <dbReference type="EMBL" id="BBO71665.1"/>
    </source>
</evidence>
<dbReference type="RefSeq" id="WP_155319465.1">
    <property type="nucleotide sequence ID" value="NZ_AP021874.1"/>
</dbReference>
<dbReference type="EMBL" id="AP021874">
    <property type="protein sequence ID" value="BBO71665.1"/>
    <property type="molecule type" value="Genomic_DNA"/>
</dbReference>
<sequence>MLKVNNLNVSYGYLQVVWNVSLEVGEGEMVAILGPNGAGKTTTLKSITGLLAPMDGSVQFLGQDITGTPTHQLPHLGLAFIPEERNLFSAMSVEDNLLMGAFTIKDKAQIKKNLRYVYDLFPRLEERDVQLAGTMSGGERQMLAIARGLMSNPKLIILDEPSMGLSPENVVAVFETIEKLREEKVTVVIVEQNVDTTLKFANRAYVMEQGRVAMEDTSENILSNDHVRKMYLGIGD</sequence>
<dbReference type="SMART" id="SM00382">
    <property type="entry name" value="AAA"/>
    <property type="match status" value="1"/>
</dbReference>
<dbReference type="CDD" id="cd03224">
    <property type="entry name" value="ABC_TM1139_LivF_branched"/>
    <property type="match status" value="1"/>
</dbReference>
<feature type="domain" description="ABC transporter" evidence="6">
    <location>
        <begin position="2"/>
        <end position="234"/>
    </location>
</feature>
<dbReference type="KEGG" id="dalk:DSCA_55950"/>
<evidence type="ECO:0000259" key="6">
    <source>
        <dbReference type="PROSITE" id="PS50893"/>
    </source>
</evidence>